<proteinExistence type="predicted"/>
<gene>
    <name evidence="2" type="ORF">GCM10023081_13060</name>
</gene>
<keyword evidence="1" id="KW-0732">Signal</keyword>
<evidence type="ECO:0008006" key="4">
    <source>
        <dbReference type="Google" id="ProtNLM"/>
    </source>
</evidence>
<comment type="caution">
    <text evidence="2">The sequence shown here is derived from an EMBL/GenBank/DDBJ whole genome shotgun (WGS) entry which is preliminary data.</text>
</comment>
<reference evidence="3" key="1">
    <citation type="journal article" date="2019" name="Int. J. Syst. Evol. Microbiol.">
        <title>The Global Catalogue of Microorganisms (GCM) 10K type strain sequencing project: providing services to taxonomists for standard genome sequencing and annotation.</title>
        <authorList>
            <consortium name="The Broad Institute Genomics Platform"/>
            <consortium name="The Broad Institute Genome Sequencing Center for Infectious Disease"/>
            <person name="Wu L."/>
            <person name="Ma J."/>
        </authorList>
    </citation>
    <scope>NUCLEOTIDE SEQUENCE [LARGE SCALE GENOMIC DNA]</scope>
    <source>
        <strain evidence="3">JCM 30742</strain>
    </source>
</reference>
<evidence type="ECO:0000313" key="2">
    <source>
        <dbReference type="EMBL" id="GAA3676079.1"/>
    </source>
</evidence>
<name>A0ABP7C3I9_9MICC</name>
<sequence>MAANHPKTTTAARTAALLLGAGLLLSGCAAPAAPADPHAGVSTAAPASPTAAASASGSVEDATAEEYAVAAGIVEAYTLGFTQSAKASAADLAALREPATDTLEGVVVIPSTCQNVLEGLNWSPAQLGEDAARTDFTPENGSITGSIEVAKVPERSSLDAHYALVRELLGSCSNLKMNIQTENSDGSTTSDTVPLKSAAPAVAEGTADSALLWTRGTAGSSWQQQSLVLIKEKGDHVAMVSFIAASGVDAAEIATIATGVLNATLAALD</sequence>
<accession>A0ABP7C3I9</accession>
<evidence type="ECO:0000256" key="1">
    <source>
        <dbReference type="SAM" id="SignalP"/>
    </source>
</evidence>
<feature type="signal peptide" evidence="1">
    <location>
        <begin position="1"/>
        <end position="32"/>
    </location>
</feature>
<feature type="chain" id="PRO_5046492655" description="PknH-like extracellular domain-containing protein" evidence="1">
    <location>
        <begin position="33"/>
        <end position="269"/>
    </location>
</feature>
<dbReference type="Proteomes" id="UP001500752">
    <property type="component" value="Unassembled WGS sequence"/>
</dbReference>
<protein>
    <recommendedName>
        <fullName evidence="4">PknH-like extracellular domain-containing protein</fullName>
    </recommendedName>
</protein>
<evidence type="ECO:0000313" key="3">
    <source>
        <dbReference type="Proteomes" id="UP001500752"/>
    </source>
</evidence>
<dbReference type="EMBL" id="BAABEO010000008">
    <property type="protein sequence ID" value="GAA3676079.1"/>
    <property type="molecule type" value="Genomic_DNA"/>
</dbReference>
<keyword evidence="3" id="KW-1185">Reference proteome</keyword>
<organism evidence="2 3">
    <name type="scientific">Arthrobacter ginkgonis</name>
    <dbReference type="NCBI Taxonomy" id="1630594"/>
    <lineage>
        <taxon>Bacteria</taxon>
        <taxon>Bacillati</taxon>
        <taxon>Actinomycetota</taxon>
        <taxon>Actinomycetes</taxon>
        <taxon>Micrococcales</taxon>
        <taxon>Micrococcaceae</taxon>
        <taxon>Arthrobacter</taxon>
    </lineage>
</organism>
<dbReference type="PROSITE" id="PS51257">
    <property type="entry name" value="PROKAR_LIPOPROTEIN"/>
    <property type="match status" value="1"/>
</dbReference>
<dbReference type="RefSeq" id="WP_345149370.1">
    <property type="nucleotide sequence ID" value="NZ_BAABEO010000008.1"/>
</dbReference>